<gene>
    <name evidence="1" type="ORF">MRATA1EN1_LOCUS16066</name>
</gene>
<reference evidence="1" key="1">
    <citation type="submission" date="2023-04" db="EMBL/GenBank/DDBJ databases">
        <authorList>
            <consortium name="ELIXIR-Norway"/>
        </authorList>
    </citation>
    <scope>NUCLEOTIDE SEQUENCE [LARGE SCALE GENOMIC DNA]</scope>
</reference>
<accession>A0ABN8YZZ3</accession>
<dbReference type="Proteomes" id="UP001176941">
    <property type="component" value="Chromosome 26"/>
</dbReference>
<organism evidence="1 2">
    <name type="scientific">Rangifer tarandus platyrhynchus</name>
    <name type="common">Svalbard reindeer</name>
    <dbReference type="NCBI Taxonomy" id="3082113"/>
    <lineage>
        <taxon>Eukaryota</taxon>
        <taxon>Metazoa</taxon>
        <taxon>Chordata</taxon>
        <taxon>Craniata</taxon>
        <taxon>Vertebrata</taxon>
        <taxon>Euteleostomi</taxon>
        <taxon>Mammalia</taxon>
        <taxon>Eutheria</taxon>
        <taxon>Laurasiatheria</taxon>
        <taxon>Artiodactyla</taxon>
        <taxon>Ruminantia</taxon>
        <taxon>Pecora</taxon>
        <taxon>Cervidae</taxon>
        <taxon>Odocoileinae</taxon>
        <taxon>Rangifer</taxon>
    </lineage>
</organism>
<evidence type="ECO:0000313" key="2">
    <source>
        <dbReference type="Proteomes" id="UP001176941"/>
    </source>
</evidence>
<protein>
    <submittedName>
        <fullName evidence="1">Uncharacterized protein</fullName>
    </submittedName>
</protein>
<sequence length="112" mass="11838">MLQRHLRDWTARCPRTVAWRHGEGNAFGDPLGCQRPLTLGLHIAEGPAGSASVCSALVRGRASRQDAVGMQVLVGVHVMSNDGVVGCLGSGGLPAWQSQYLLAWHLLSGPGQ</sequence>
<name>A0ABN8YZZ3_RANTA</name>
<dbReference type="EMBL" id="OX459962">
    <property type="protein sequence ID" value="CAI9167104.1"/>
    <property type="molecule type" value="Genomic_DNA"/>
</dbReference>
<keyword evidence="2" id="KW-1185">Reference proteome</keyword>
<evidence type="ECO:0000313" key="1">
    <source>
        <dbReference type="EMBL" id="CAI9167104.1"/>
    </source>
</evidence>
<proteinExistence type="predicted"/>